<dbReference type="RefSeq" id="WP_208394016.1">
    <property type="nucleotide sequence ID" value="NZ_JAASQI010000001.1"/>
</dbReference>
<dbReference type="InterPro" id="IPR029044">
    <property type="entry name" value="Nucleotide-diphossugar_trans"/>
</dbReference>
<reference evidence="1 2" key="1">
    <citation type="submission" date="2020-03" db="EMBL/GenBank/DDBJ databases">
        <title>Genomic Encyclopedia of Type Strains, Phase IV (KMG-IV): sequencing the most valuable type-strain genomes for metagenomic binning, comparative biology and taxonomic classification.</title>
        <authorList>
            <person name="Goeker M."/>
        </authorList>
    </citation>
    <scope>NUCLEOTIDE SEQUENCE [LARGE SCALE GENOMIC DNA]</scope>
    <source>
        <strain evidence="1 2">DSM 103870</strain>
    </source>
</reference>
<keyword evidence="1" id="KW-0328">Glycosyltransferase</keyword>
<dbReference type="SUPFAM" id="SSF53448">
    <property type="entry name" value="Nucleotide-diphospho-sugar transferases"/>
    <property type="match status" value="1"/>
</dbReference>
<evidence type="ECO:0000313" key="1">
    <source>
        <dbReference type="EMBL" id="NIJ56275.1"/>
    </source>
</evidence>
<dbReference type="EMBL" id="JAASQI010000001">
    <property type="protein sequence ID" value="NIJ56275.1"/>
    <property type="molecule type" value="Genomic_DNA"/>
</dbReference>
<comment type="caution">
    <text evidence="1">The sequence shown here is derived from an EMBL/GenBank/DDBJ whole genome shotgun (WGS) entry which is preliminary data.</text>
</comment>
<organism evidence="1 2">
    <name type="scientific">Pseudochelatococcus lubricantis</name>
    <dbReference type="NCBI Taxonomy" id="1538102"/>
    <lineage>
        <taxon>Bacteria</taxon>
        <taxon>Pseudomonadati</taxon>
        <taxon>Pseudomonadota</taxon>
        <taxon>Alphaproteobacteria</taxon>
        <taxon>Hyphomicrobiales</taxon>
        <taxon>Chelatococcaceae</taxon>
        <taxon>Pseudochelatococcus</taxon>
    </lineage>
</organism>
<gene>
    <name evidence="1" type="ORF">FHS82_000088</name>
</gene>
<dbReference type="GO" id="GO:0016757">
    <property type="term" value="F:glycosyltransferase activity"/>
    <property type="evidence" value="ECO:0007669"/>
    <property type="project" value="UniProtKB-KW"/>
</dbReference>
<dbReference type="Gene3D" id="3.90.550.10">
    <property type="entry name" value="Spore Coat Polysaccharide Biosynthesis Protein SpsA, Chain A"/>
    <property type="match status" value="1"/>
</dbReference>
<keyword evidence="1" id="KW-0808">Transferase</keyword>
<keyword evidence="2" id="KW-1185">Reference proteome</keyword>
<evidence type="ECO:0000313" key="2">
    <source>
        <dbReference type="Proteomes" id="UP001429580"/>
    </source>
</evidence>
<sequence length="297" mass="31705">MERIVAGIVTFNPDFAVLADLVATVAPETAEVVVVTNSPMPAEERARLLDIAGDTPIHIDDPGGNVGLGEAYARIMARAESAVASRVILFDQDSSPPPGMVTALSRRLSALLAAGERAALAGPLPVSASPDHKPPTVHPHPDGRVVAEARAVWFAISSGSLIDIAAFREIGPFRGDFFIDAIDVEWCFRAWSKGFSCWLADDIPMPHRLGGGQLRVPVIGWELPVQSPLRLGTYARNQAALLGMGHVPLRWKTRICLYIAAQTLAYWLADGGRTARPRAMVKGFAAGLAGRLGPPRA</sequence>
<dbReference type="Proteomes" id="UP001429580">
    <property type="component" value="Unassembled WGS sequence"/>
</dbReference>
<name>A0ABX0UXF4_9HYPH</name>
<protein>
    <submittedName>
        <fullName evidence="1">Rhamnosyltransferase</fullName>
        <ecNumber evidence="1">2.4.1.-</ecNumber>
    </submittedName>
</protein>
<accession>A0ABX0UXF4</accession>
<proteinExistence type="predicted"/>
<dbReference type="EC" id="2.4.1.-" evidence="1"/>